<accession>A0A841FM84</accession>
<evidence type="ECO:0000313" key="3">
    <source>
        <dbReference type="EMBL" id="MBB6034652.1"/>
    </source>
</evidence>
<dbReference type="Pfam" id="PF00067">
    <property type="entry name" value="p450"/>
    <property type="match status" value="1"/>
</dbReference>
<sequence length="482" mass="54001">MNDPTFPQVSTLDQLRLLFLHNANNLGRGVVLARPRVNALFTRLQADRRLVRLLDRLHEDHAGQPVWTNGITGATLLVLSRSDVRRVLSGSDRLYAMATPLKRRMMGHFQPDGVILTEGELRESRRRFNEVVLDWGRDAHREAARFATVVNEEVEALLTGPRATGRPLSWRALRRAFQRVGRRCVLGDVAAEDVEVSELLETLRREGNWMGLRVWRRGRMHALRARFDDRVHRYIDVGQSGSLVGRFADLPIEARVHPSGQVAQWLMGFDTIAPLAARTLALLSTHPWFLTAIEEEIADADRFHHAGTADSVLAMPHLKATVLESARLWPIMRDLARVVTRDTDWDGALVPEDAEVAISLVYHGRAAYRGRAAHRFTPQQWLDGSADNDWALSPTSRGPAACPGGDLGVFIATTAMAAFLREARFRLLTQELRPDQPLPYGFDPFRIKFAVADRPDTPPTVMVPMGPGGFGDFGDFDEEGED</sequence>
<dbReference type="Proteomes" id="UP000548476">
    <property type="component" value="Unassembled WGS sequence"/>
</dbReference>
<comment type="similarity">
    <text evidence="1">Belongs to the cytochrome P450 family.</text>
</comment>
<protein>
    <recommendedName>
        <fullName evidence="5">Cytochrome P450</fullName>
    </recommendedName>
</protein>
<organism evidence="3 4">
    <name type="scientific">Phytomonospora endophytica</name>
    <dbReference type="NCBI Taxonomy" id="714109"/>
    <lineage>
        <taxon>Bacteria</taxon>
        <taxon>Bacillati</taxon>
        <taxon>Actinomycetota</taxon>
        <taxon>Actinomycetes</taxon>
        <taxon>Micromonosporales</taxon>
        <taxon>Micromonosporaceae</taxon>
        <taxon>Phytomonospora</taxon>
    </lineage>
</organism>
<evidence type="ECO:0000256" key="1">
    <source>
        <dbReference type="ARBA" id="ARBA00010617"/>
    </source>
</evidence>
<dbReference type="SUPFAM" id="SSF48264">
    <property type="entry name" value="Cytochrome P450"/>
    <property type="match status" value="1"/>
</dbReference>
<dbReference type="RefSeq" id="WP_184787531.1">
    <property type="nucleotide sequence ID" value="NZ_BONT01000068.1"/>
</dbReference>
<dbReference type="GO" id="GO:0016705">
    <property type="term" value="F:oxidoreductase activity, acting on paired donors, with incorporation or reduction of molecular oxygen"/>
    <property type="evidence" value="ECO:0007669"/>
    <property type="project" value="InterPro"/>
</dbReference>
<proteinExistence type="inferred from homology"/>
<keyword evidence="4" id="KW-1185">Reference proteome</keyword>
<gene>
    <name evidence="3" type="ORF">HNR73_002506</name>
</gene>
<feature type="region of interest" description="Disordered" evidence="2">
    <location>
        <begin position="458"/>
        <end position="482"/>
    </location>
</feature>
<evidence type="ECO:0008006" key="5">
    <source>
        <dbReference type="Google" id="ProtNLM"/>
    </source>
</evidence>
<dbReference type="InterPro" id="IPR001128">
    <property type="entry name" value="Cyt_P450"/>
</dbReference>
<reference evidence="3 4" key="1">
    <citation type="submission" date="2020-08" db="EMBL/GenBank/DDBJ databases">
        <title>Genomic Encyclopedia of Type Strains, Phase IV (KMG-IV): sequencing the most valuable type-strain genomes for metagenomic binning, comparative biology and taxonomic classification.</title>
        <authorList>
            <person name="Goeker M."/>
        </authorList>
    </citation>
    <scope>NUCLEOTIDE SEQUENCE [LARGE SCALE GENOMIC DNA]</scope>
    <source>
        <strain evidence="3 4">YIM 65646</strain>
    </source>
</reference>
<dbReference type="GO" id="GO:0005506">
    <property type="term" value="F:iron ion binding"/>
    <property type="evidence" value="ECO:0007669"/>
    <property type="project" value="InterPro"/>
</dbReference>
<dbReference type="PANTHER" id="PTHR24305:SF166">
    <property type="entry name" value="CYTOCHROME P450 12A4, MITOCHONDRIAL-RELATED"/>
    <property type="match status" value="1"/>
</dbReference>
<evidence type="ECO:0000256" key="2">
    <source>
        <dbReference type="SAM" id="MobiDB-lite"/>
    </source>
</evidence>
<name>A0A841FM84_9ACTN</name>
<dbReference type="PANTHER" id="PTHR24305">
    <property type="entry name" value="CYTOCHROME P450"/>
    <property type="match status" value="1"/>
</dbReference>
<dbReference type="AlphaFoldDB" id="A0A841FM84"/>
<comment type="caution">
    <text evidence="3">The sequence shown here is derived from an EMBL/GenBank/DDBJ whole genome shotgun (WGS) entry which is preliminary data.</text>
</comment>
<dbReference type="InterPro" id="IPR050121">
    <property type="entry name" value="Cytochrome_P450_monoxygenase"/>
</dbReference>
<dbReference type="InterPro" id="IPR036396">
    <property type="entry name" value="Cyt_P450_sf"/>
</dbReference>
<dbReference type="GO" id="GO:0020037">
    <property type="term" value="F:heme binding"/>
    <property type="evidence" value="ECO:0007669"/>
    <property type="project" value="InterPro"/>
</dbReference>
<dbReference type="Gene3D" id="1.10.630.10">
    <property type="entry name" value="Cytochrome P450"/>
    <property type="match status" value="1"/>
</dbReference>
<evidence type="ECO:0000313" key="4">
    <source>
        <dbReference type="Proteomes" id="UP000548476"/>
    </source>
</evidence>
<dbReference type="EMBL" id="JACHGT010000005">
    <property type="protein sequence ID" value="MBB6034652.1"/>
    <property type="molecule type" value="Genomic_DNA"/>
</dbReference>
<dbReference type="GO" id="GO:0004497">
    <property type="term" value="F:monooxygenase activity"/>
    <property type="evidence" value="ECO:0007669"/>
    <property type="project" value="InterPro"/>
</dbReference>